<protein>
    <submittedName>
        <fullName evidence="2">Uncharacterized protein</fullName>
    </submittedName>
</protein>
<evidence type="ECO:0000313" key="2">
    <source>
        <dbReference type="EMBL" id="RVD90850.1"/>
    </source>
</evidence>
<evidence type="ECO:0000313" key="3">
    <source>
        <dbReference type="Proteomes" id="UP000282876"/>
    </source>
</evidence>
<feature type="transmembrane region" description="Helical" evidence="1">
    <location>
        <begin position="398"/>
        <end position="419"/>
    </location>
</feature>
<dbReference type="Proteomes" id="UP000282876">
    <property type="component" value="Unassembled WGS sequence"/>
</dbReference>
<reference evidence="2 3" key="1">
    <citation type="submission" date="2018-10" db="EMBL/GenBank/DDBJ databases">
        <title>Draft genome sequence of the microsporidian Tubulinosema ratisbonensis.</title>
        <authorList>
            <person name="Polonais V."/>
            <person name="Peyretaillade E."/>
            <person name="Niehus S."/>
            <person name="Wawrzyniak I."/>
            <person name="Franchet A."/>
            <person name="Gaspin C."/>
            <person name="Reichstadt M."/>
            <person name="Belser C."/>
            <person name="Labadie K."/>
            <person name="Delbac F."/>
            <person name="Ferrandon D."/>
        </authorList>
    </citation>
    <scope>NUCLEOTIDE SEQUENCE [LARGE SCALE GENOMIC DNA]</scope>
    <source>
        <strain evidence="2 3">Franzen</strain>
    </source>
</reference>
<proteinExistence type="predicted"/>
<keyword evidence="1" id="KW-0812">Transmembrane</keyword>
<sequence length="467" mass="54663">MIVLLLSQIFSLNVTQKTNSYILESELKQNQFHANYRYQTISSSPQISPNTAIESDSIKEDGEDGTLYEENDYENDMDLVCVLRKQQNFDLPSWVVLLNENILKEIKTDNSACMFGKKPSLKKIVKKLNFQFNMQTAFVHYLMNVLCKFSTSIFYQNRGFSLHLQYESDLSFIGLEILLRTYFDLVQSKDKRKLVFSDDFRRFISYLIPNYSIESHIFPDDNDLTTQPLPQSIHSFVSQIYFIYLNVNDILNHIKFKLIPKIGNVPVIFPHNQDYLILLVNFCKIYLKNSAYSEFFNLLSFASEFTGEPNKIEAITNICLMAVLFESFYRNYAKYYEDAIIEDGSSKLEIQPDTLTRDLSIINSSDPSKHKFLEIRDMPRNMILQTVYFSRMILTFGIYIKNIVIVDTGSMLTFLYIIYLKMNYKQNTLLITIAQQITETERYILNVCEHKVGILVQFLENIEELHQ</sequence>
<dbReference type="VEuPathDB" id="MicrosporidiaDB:TUBRATIS_27180"/>
<accession>A0A437AI86</accession>
<keyword evidence="1" id="KW-1133">Transmembrane helix</keyword>
<comment type="caution">
    <text evidence="2">The sequence shown here is derived from an EMBL/GenBank/DDBJ whole genome shotgun (WGS) entry which is preliminary data.</text>
</comment>
<evidence type="ECO:0000256" key="1">
    <source>
        <dbReference type="SAM" id="Phobius"/>
    </source>
</evidence>
<dbReference type="AlphaFoldDB" id="A0A437AI86"/>
<dbReference type="EMBL" id="RCSS01000752">
    <property type="protein sequence ID" value="RVD90850.1"/>
    <property type="molecule type" value="Genomic_DNA"/>
</dbReference>
<gene>
    <name evidence="2" type="ORF">TUBRATIS_27180</name>
</gene>
<keyword evidence="1" id="KW-0472">Membrane</keyword>
<name>A0A437AI86_9MICR</name>
<organism evidence="2 3">
    <name type="scientific">Tubulinosema ratisbonensis</name>
    <dbReference type="NCBI Taxonomy" id="291195"/>
    <lineage>
        <taxon>Eukaryota</taxon>
        <taxon>Fungi</taxon>
        <taxon>Fungi incertae sedis</taxon>
        <taxon>Microsporidia</taxon>
        <taxon>Tubulinosematoidea</taxon>
        <taxon>Tubulinosematidae</taxon>
        <taxon>Tubulinosema</taxon>
    </lineage>
</organism>
<keyword evidence="3" id="KW-1185">Reference proteome</keyword>